<organism evidence="1 2">
    <name type="scientific">Daphnia pulex</name>
    <name type="common">Water flea</name>
    <dbReference type="NCBI Taxonomy" id="6669"/>
    <lineage>
        <taxon>Eukaryota</taxon>
        <taxon>Metazoa</taxon>
        <taxon>Ecdysozoa</taxon>
        <taxon>Arthropoda</taxon>
        <taxon>Crustacea</taxon>
        <taxon>Branchiopoda</taxon>
        <taxon>Diplostraca</taxon>
        <taxon>Cladocera</taxon>
        <taxon>Anomopoda</taxon>
        <taxon>Daphniidae</taxon>
        <taxon>Daphnia</taxon>
    </lineage>
</organism>
<evidence type="ECO:0000313" key="1">
    <source>
        <dbReference type="EMBL" id="EFX84581.1"/>
    </source>
</evidence>
<protein>
    <submittedName>
        <fullName evidence="1">Uncharacterized protein</fullName>
    </submittedName>
</protein>
<gene>
    <name evidence="1" type="ORF">DAPPUDRAFT_238988</name>
</gene>
<dbReference type="KEGG" id="dpx:DAPPUDRAFT_238988"/>
<keyword evidence="2" id="KW-1185">Reference proteome</keyword>
<sequence length="159" mass="18254">MTKKTLQAVLSMGLDDDELEDHEVIIQQLRDRCNAGRNRHVWRQQFAMKKQRANESADNWLCELRELASKCEFLKDCCSKCQPTRILGQIVFGVYDDDVRRKLLERGDTVATRSFRTAERSLWENGKTTALTGQTSNVSPSAISAGPFRCFRRLIISKK</sequence>
<dbReference type="OrthoDB" id="5978043at2759"/>
<dbReference type="PANTHER" id="PTHR33198:SF21">
    <property type="entry name" value="RETROTRANSPOSON GAG DOMAIN-CONTAINING PROTEIN"/>
    <property type="match status" value="1"/>
</dbReference>
<dbReference type="Proteomes" id="UP000000305">
    <property type="component" value="Unassembled WGS sequence"/>
</dbReference>
<evidence type="ECO:0000313" key="2">
    <source>
        <dbReference type="Proteomes" id="UP000000305"/>
    </source>
</evidence>
<name>E9G7Y1_DAPPU</name>
<accession>E9G7Y1</accession>
<proteinExistence type="predicted"/>
<dbReference type="AlphaFoldDB" id="E9G7Y1"/>
<dbReference type="PANTHER" id="PTHR33198">
    <property type="entry name" value="ANK_REP_REGION DOMAIN-CONTAINING PROTEIN-RELATED"/>
    <property type="match status" value="1"/>
</dbReference>
<reference evidence="1 2" key="1">
    <citation type="journal article" date="2011" name="Science">
        <title>The ecoresponsive genome of Daphnia pulex.</title>
        <authorList>
            <person name="Colbourne J.K."/>
            <person name="Pfrender M.E."/>
            <person name="Gilbert D."/>
            <person name="Thomas W.K."/>
            <person name="Tucker A."/>
            <person name="Oakley T.H."/>
            <person name="Tokishita S."/>
            <person name="Aerts A."/>
            <person name="Arnold G.J."/>
            <person name="Basu M.K."/>
            <person name="Bauer D.J."/>
            <person name="Caceres C.E."/>
            <person name="Carmel L."/>
            <person name="Casola C."/>
            <person name="Choi J.H."/>
            <person name="Detter J.C."/>
            <person name="Dong Q."/>
            <person name="Dusheyko S."/>
            <person name="Eads B.D."/>
            <person name="Frohlich T."/>
            <person name="Geiler-Samerotte K.A."/>
            <person name="Gerlach D."/>
            <person name="Hatcher P."/>
            <person name="Jogdeo S."/>
            <person name="Krijgsveld J."/>
            <person name="Kriventseva E.V."/>
            <person name="Kultz D."/>
            <person name="Laforsch C."/>
            <person name="Lindquist E."/>
            <person name="Lopez J."/>
            <person name="Manak J.R."/>
            <person name="Muller J."/>
            <person name="Pangilinan J."/>
            <person name="Patwardhan R.P."/>
            <person name="Pitluck S."/>
            <person name="Pritham E.J."/>
            <person name="Rechtsteiner A."/>
            <person name="Rho M."/>
            <person name="Rogozin I.B."/>
            <person name="Sakarya O."/>
            <person name="Salamov A."/>
            <person name="Schaack S."/>
            <person name="Shapiro H."/>
            <person name="Shiga Y."/>
            <person name="Skalitzky C."/>
            <person name="Smith Z."/>
            <person name="Souvorov A."/>
            <person name="Sung W."/>
            <person name="Tang Z."/>
            <person name="Tsuchiya D."/>
            <person name="Tu H."/>
            <person name="Vos H."/>
            <person name="Wang M."/>
            <person name="Wolf Y.I."/>
            <person name="Yamagata H."/>
            <person name="Yamada T."/>
            <person name="Ye Y."/>
            <person name="Shaw J.R."/>
            <person name="Andrews J."/>
            <person name="Crease T.J."/>
            <person name="Tang H."/>
            <person name="Lucas S.M."/>
            <person name="Robertson H.M."/>
            <person name="Bork P."/>
            <person name="Koonin E.V."/>
            <person name="Zdobnov E.M."/>
            <person name="Grigoriev I.V."/>
            <person name="Lynch M."/>
            <person name="Boore J.L."/>
        </authorList>
    </citation>
    <scope>NUCLEOTIDE SEQUENCE [LARGE SCALE GENOMIC DNA]</scope>
</reference>
<dbReference type="InParanoid" id="E9G7Y1"/>
<dbReference type="PhylomeDB" id="E9G7Y1"/>
<dbReference type="HOGENOM" id="CLU_1662555_0_0_1"/>
<dbReference type="EMBL" id="GL732534">
    <property type="protein sequence ID" value="EFX84581.1"/>
    <property type="molecule type" value="Genomic_DNA"/>
</dbReference>